<dbReference type="RefSeq" id="WP_088360864.1">
    <property type="nucleotide sequence ID" value="NZ_NTRM01000071.1"/>
</dbReference>
<organism evidence="2 3">
    <name type="scientific">Bacillus thuringiensis</name>
    <dbReference type="NCBI Taxonomy" id="1428"/>
    <lineage>
        <taxon>Bacteria</taxon>
        <taxon>Bacillati</taxon>
        <taxon>Bacillota</taxon>
        <taxon>Bacilli</taxon>
        <taxon>Bacillales</taxon>
        <taxon>Bacillaceae</taxon>
        <taxon>Bacillus</taxon>
        <taxon>Bacillus cereus group</taxon>
    </lineage>
</organism>
<keyword evidence="1" id="KW-0812">Transmembrane</keyword>
<dbReference type="Proteomes" id="UP000220127">
    <property type="component" value="Unassembled WGS sequence"/>
</dbReference>
<evidence type="ECO:0000313" key="3">
    <source>
        <dbReference type="Proteomes" id="UP000220127"/>
    </source>
</evidence>
<comment type="caution">
    <text evidence="2">The sequence shown here is derived from an EMBL/GenBank/DDBJ whole genome shotgun (WGS) entry which is preliminary data.</text>
</comment>
<gene>
    <name evidence="2" type="ORF">CON01_17065</name>
</gene>
<keyword evidence="1" id="KW-0472">Membrane</keyword>
<name>A0A9X6YFW3_BACTU</name>
<evidence type="ECO:0000313" key="2">
    <source>
        <dbReference type="EMBL" id="PED13288.1"/>
    </source>
</evidence>
<protein>
    <submittedName>
        <fullName evidence="2">Uncharacterized protein</fullName>
    </submittedName>
</protein>
<proteinExistence type="predicted"/>
<sequence>MKKVSIGRISLKEWTFTLVLITIFLDVYIQKAGMAHISLLKLLFIPIIFVVAHFLDKKFAEYAC</sequence>
<feature type="transmembrane region" description="Helical" evidence="1">
    <location>
        <begin position="35"/>
        <end position="55"/>
    </location>
</feature>
<evidence type="ECO:0000256" key="1">
    <source>
        <dbReference type="SAM" id="Phobius"/>
    </source>
</evidence>
<accession>A0A9X6YFW3</accession>
<dbReference type="EMBL" id="NVMD01000017">
    <property type="protein sequence ID" value="PED13288.1"/>
    <property type="molecule type" value="Genomic_DNA"/>
</dbReference>
<dbReference type="AlphaFoldDB" id="A0A9X6YFW3"/>
<keyword evidence="1" id="KW-1133">Transmembrane helix</keyword>
<reference evidence="2 3" key="1">
    <citation type="submission" date="2017-09" db="EMBL/GenBank/DDBJ databases">
        <title>Large-scale bioinformatics analysis of Bacillus genomes uncovers conserved roles of natural products in bacterial physiology.</title>
        <authorList>
            <consortium name="Agbiome Team Llc"/>
            <person name="Bleich R.M."/>
            <person name="Grubbs K.J."/>
            <person name="Santa Maria K.C."/>
            <person name="Allen S.E."/>
            <person name="Farag S."/>
            <person name="Shank E.A."/>
            <person name="Bowers A."/>
        </authorList>
    </citation>
    <scope>NUCLEOTIDE SEQUENCE [LARGE SCALE GENOMIC DNA]</scope>
    <source>
        <strain evidence="2 3">AFS094940</strain>
    </source>
</reference>
<feature type="transmembrane region" description="Helical" evidence="1">
    <location>
        <begin position="12"/>
        <end position="29"/>
    </location>
</feature>